<reference evidence="2" key="1">
    <citation type="journal article" date="2023" name="Int. J. Syst. Evol. Microbiol.">
        <title>Mesoterricola silvestris gen. nov., sp. nov., Mesoterricola sediminis sp. nov., Geothrix oryzae sp. nov., Geothrix edaphica sp. nov., Geothrix rubra sp. nov., and Geothrix limicola sp. nov., six novel members of Acidobacteriota isolated from soils.</title>
        <authorList>
            <person name="Itoh H."/>
            <person name="Sugisawa Y."/>
            <person name="Mise K."/>
            <person name="Xu Z."/>
            <person name="Kuniyasu M."/>
            <person name="Ushijima N."/>
            <person name="Kawano K."/>
            <person name="Kobayashi E."/>
            <person name="Shiratori Y."/>
            <person name="Masuda Y."/>
            <person name="Senoo K."/>
        </authorList>
    </citation>
    <scope>NUCLEOTIDE SEQUENCE [LARGE SCALE GENOMIC DNA]</scope>
    <source>
        <strain evidence="2">Red222</strain>
    </source>
</reference>
<dbReference type="EMBL" id="AP027079">
    <property type="protein sequence ID" value="BDU69502.1"/>
    <property type="molecule type" value="Genomic_DNA"/>
</dbReference>
<evidence type="ECO:0000313" key="1">
    <source>
        <dbReference type="EMBL" id="BDU69502.1"/>
    </source>
</evidence>
<name>A0ABN6UZB5_9BACT</name>
<organism evidence="1 2">
    <name type="scientific">Geothrix oryzae</name>
    <dbReference type="NCBI Taxonomy" id="2927975"/>
    <lineage>
        <taxon>Bacteria</taxon>
        <taxon>Pseudomonadati</taxon>
        <taxon>Acidobacteriota</taxon>
        <taxon>Holophagae</taxon>
        <taxon>Holophagales</taxon>
        <taxon>Holophagaceae</taxon>
        <taxon>Geothrix</taxon>
    </lineage>
</organism>
<dbReference type="Proteomes" id="UP001242010">
    <property type="component" value="Chromosome"/>
</dbReference>
<evidence type="ECO:0000313" key="2">
    <source>
        <dbReference type="Proteomes" id="UP001242010"/>
    </source>
</evidence>
<proteinExistence type="predicted"/>
<sequence>MLDGMLSVEPWIPPVVPDLAALAMAAADAAGVGSLRAWPEWRKGGIGFGDLPPFLSWLGRQDGISHLILLQPREVGALIPGARTAPLPPGWFEALDLDALARPLANHPDFPGGASVHLVHLPGGERFQVRTYGSPAPELVAEVLKRTSHIQIWNLAD</sequence>
<protein>
    <submittedName>
        <fullName evidence="1">Uncharacterized protein</fullName>
    </submittedName>
</protein>
<accession>A0ABN6UZB5</accession>
<dbReference type="RefSeq" id="WP_286353225.1">
    <property type="nucleotide sequence ID" value="NZ_AP027079.1"/>
</dbReference>
<keyword evidence="2" id="KW-1185">Reference proteome</keyword>
<gene>
    <name evidence="1" type="ORF">GETHOR_16030</name>
</gene>